<evidence type="ECO:0000313" key="3">
    <source>
        <dbReference type="Proteomes" id="UP000613768"/>
    </source>
</evidence>
<dbReference type="InterPro" id="IPR001633">
    <property type="entry name" value="EAL_dom"/>
</dbReference>
<dbReference type="GO" id="GO:0071111">
    <property type="term" value="F:cyclic-guanylate-specific phosphodiesterase activity"/>
    <property type="evidence" value="ECO:0007669"/>
    <property type="project" value="InterPro"/>
</dbReference>
<dbReference type="InterPro" id="IPR050706">
    <property type="entry name" value="Cyclic-di-GMP_PDE-like"/>
</dbReference>
<dbReference type="Gene3D" id="3.30.450.40">
    <property type="match status" value="1"/>
</dbReference>
<dbReference type="Gene3D" id="3.20.20.450">
    <property type="entry name" value="EAL domain"/>
    <property type="match status" value="1"/>
</dbReference>
<dbReference type="Pfam" id="PF00563">
    <property type="entry name" value="EAL"/>
    <property type="match status" value="1"/>
</dbReference>
<comment type="caution">
    <text evidence="2">The sequence shown here is derived from an EMBL/GenBank/DDBJ whole genome shotgun (WGS) entry which is preliminary data.</text>
</comment>
<dbReference type="CDD" id="cd01948">
    <property type="entry name" value="EAL"/>
    <property type="match status" value="1"/>
</dbReference>
<dbReference type="InterPro" id="IPR029016">
    <property type="entry name" value="GAF-like_dom_sf"/>
</dbReference>
<dbReference type="Proteomes" id="UP000613768">
    <property type="component" value="Unassembled WGS sequence"/>
</dbReference>
<dbReference type="SUPFAM" id="SSF141868">
    <property type="entry name" value="EAL domain-like"/>
    <property type="match status" value="1"/>
</dbReference>
<dbReference type="PROSITE" id="PS50883">
    <property type="entry name" value="EAL"/>
    <property type="match status" value="1"/>
</dbReference>
<keyword evidence="3" id="KW-1185">Reference proteome</keyword>
<organism evidence="2 3">
    <name type="scientific">Pseudomarimonas arenosa</name>
    <dbReference type="NCBI Taxonomy" id="2774145"/>
    <lineage>
        <taxon>Bacteria</taxon>
        <taxon>Pseudomonadati</taxon>
        <taxon>Pseudomonadota</taxon>
        <taxon>Gammaproteobacteria</taxon>
        <taxon>Lysobacterales</taxon>
        <taxon>Lysobacteraceae</taxon>
        <taxon>Pseudomarimonas</taxon>
    </lineage>
</organism>
<dbReference type="AlphaFoldDB" id="A0AAW3ZJ70"/>
<sequence>MDVAFVSEFGQGRRLFRWVDSCLTDCPVVQGQSDPLESTFCQRVVDGRFPELMPCVPDLPEANALSRRLQLTVGAHLSVPITLKNGDVFGTFCCYSLQPNHGLGERDLALMRAVAELVSHSIDDEREAKRHAIEARARIEHMLRSADGLRIVYQPIYNLIEERIVGYEALARFQHGPARGPDHWFAEAVACGLGPDLELKAIEIALGSLKRFPDRARVSINVSPETMLDHRLRSLLKPLPVQRIVLELTEHVATTCYAQIADALTPLRAQGMQLAVDDAGAGHSSFLHILSLSPDVIKLDIGLTRDIDRDPNRRFLATALIGFAASAGVKIVAEGVERQEELDTLKALGVQKAQGYYLGKPMTLDDALALA</sequence>
<name>A0AAW3ZJ70_9GAMM</name>
<dbReference type="EMBL" id="JACYTR010000002">
    <property type="protein sequence ID" value="MBD8524361.1"/>
    <property type="molecule type" value="Genomic_DNA"/>
</dbReference>
<evidence type="ECO:0000259" key="1">
    <source>
        <dbReference type="PROSITE" id="PS50883"/>
    </source>
</evidence>
<dbReference type="PANTHER" id="PTHR33121">
    <property type="entry name" value="CYCLIC DI-GMP PHOSPHODIESTERASE PDEF"/>
    <property type="match status" value="1"/>
</dbReference>
<dbReference type="InterPro" id="IPR003018">
    <property type="entry name" value="GAF"/>
</dbReference>
<dbReference type="SMART" id="SM00052">
    <property type="entry name" value="EAL"/>
    <property type="match status" value="1"/>
</dbReference>
<dbReference type="PANTHER" id="PTHR33121:SF76">
    <property type="entry name" value="SIGNALING PROTEIN"/>
    <property type="match status" value="1"/>
</dbReference>
<proteinExistence type="predicted"/>
<dbReference type="SUPFAM" id="SSF55781">
    <property type="entry name" value="GAF domain-like"/>
    <property type="match status" value="1"/>
</dbReference>
<evidence type="ECO:0000313" key="2">
    <source>
        <dbReference type="EMBL" id="MBD8524361.1"/>
    </source>
</evidence>
<accession>A0AAW3ZJ70</accession>
<gene>
    <name evidence="2" type="ORF">IFO71_01280</name>
</gene>
<dbReference type="InterPro" id="IPR035919">
    <property type="entry name" value="EAL_sf"/>
</dbReference>
<reference evidence="2 3" key="1">
    <citation type="submission" date="2020-09" db="EMBL/GenBank/DDBJ databases">
        <title>Pseudoxanthomonas sp. CAU 1598 isolated from sand of Yaerae Beach.</title>
        <authorList>
            <person name="Kim W."/>
        </authorList>
    </citation>
    <scope>NUCLEOTIDE SEQUENCE [LARGE SCALE GENOMIC DNA]</scope>
    <source>
        <strain evidence="2 3">CAU 1598</strain>
    </source>
</reference>
<dbReference type="Pfam" id="PF01590">
    <property type="entry name" value="GAF"/>
    <property type="match status" value="1"/>
</dbReference>
<protein>
    <submittedName>
        <fullName evidence="2">EAL domain-containing protein</fullName>
    </submittedName>
</protein>
<feature type="domain" description="EAL" evidence="1">
    <location>
        <begin position="132"/>
        <end position="371"/>
    </location>
</feature>